<evidence type="ECO:0000313" key="1">
    <source>
        <dbReference type="EMBL" id="SVC75868.1"/>
    </source>
</evidence>
<dbReference type="AlphaFoldDB" id="A0A382PTA7"/>
<feature type="non-terminal residue" evidence="1">
    <location>
        <position position="34"/>
    </location>
</feature>
<name>A0A382PTA7_9ZZZZ</name>
<reference evidence="1" key="1">
    <citation type="submission" date="2018-05" db="EMBL/GenBank/DDBJ databases">
        <authorList>
            <person name="Lanie J.A."/>
            <person name="Ng W.-L."/>
            <person name="Kazmierczak K.M."/>
            <person name="Andrzejewski T.M."/>
            <person name="Davidsen T.M."/>
            <person name="Wayne K.J."/>
            <person name="Tettelin H."/>
            <person name="Glass J.I."/>
            <person name="Rusch D."/>
            <person name="Podicherti R."/>
            <person name="Tsui H.-C.T."/>
            <person name="Winkler M.E."/>
        </authorList>
    </citation>
    <scope>NUCLEOTIDE SEQUENCE</scope>
</reference>
<accession>A0A382PTA7</accession>
<protein>
    <submittedName>
        <fullName evidence="1">Uncharacterized protein</fullName>
    </submittedName>
</protein>
<gene>
    <name evidence="1" type="ORF">METZ01_LOCUS328722</name>
</gene>
<proteinExistence type="predicted"/>
<sequence>MDSATAISRDERKIPEVPLTQLETLWMQVGGTLC</sequence>
<organism evidence="1">
    <name type="scientific">marine metagenome</name>
    <dbReference type="NCBI Taxonomy" id="408172"/>
    <lineage>
        <taxon>unclassified sequences</taxon>
        <taxon>metagenomes</taxon>
        <taxon>ecological metagenomes</taxon>
    </lineage>
</organism>
<dbReference type="EMBL" id="UINC01109207">
    <property type="protein sequence ID" value="SVC75868.1"/>
    <property type="molecule type" value="Genomic_DNA"/>
</dbReference>